<feature type="region of interest" description="Disordered" evidence="1">
    <location>
        <begin position="214"/>
        <end position="293"/>
    </location>
</feature>
<keyword evidence="3" id="KW-1185">Reference proteome</keyword>
<dbReference type="Proteomes" id="UP000479710">
    <property type="component" value="Unassembled WGS sequence"/>
</dbReference>
<gene>
    <name evidence="2" type="ORF">E2562_037823</name>
</gene>
<comment type="caution">
    <text evidence="2">The sequence shown here is derived from an EMBL/GenBank/DDBJ whole genome shotgun (WGS) entry which is preliminary data.</text>
</comment>
<feature type="region of interest" description="Disordered" evidence="1">
    <location>
        <begin position="1"/>
        <end position="68"/>
    </location>
</feature>
<evidence type="ECO:0000313" key="3">
    <source>
        <dbReference type="Proteomes" id="UP000479710"/>
    </source>
</evidence>
<sequence length="293" mass="32197">MRETKRAERRRLTPASPSDATSGRVKRGTDGGWRERLRRPCRREKQGGIEGGGRPRGKARCQRHNAGRRGGQCSLISRIWRGEQSNGLWIWEATTASGRRWRRRRAVPNRQRSSEAIDLASSLLVIWRQVPTDADGDGGGSAKHANRREGERAADGLGLLVTADLLEAHGRWLRPRRLRPRRWTESLDIAEEEGGSLQAEIQRPPSSAAVVLTPATSSSAGRHRRLDFATPKRNRDERGRAQGRTGGARDPRSATAMSSPRIGSTDQPATGLRCPPPGSSHAELPCPISGTCL</sequence>
<evidence type="ECO:0000313" key="2">
    <source>
        <dbReference type="EMBL" id="KAF0894276.1"/>
    </source>
</evidence>
<proteinExistence type="predicted"/>
<feature type="compositionally biased region" description="Polar residues" evidence="1">
    <location>
        <begin position="255"/>
        <end position="268"/>
    </location>
</feature>
<organism evidence="2 3">
    <name type="scientific">Oryza meyeriana var. granulata</name>
    <dbReference type="NCBI Taxonomy" id="110450"/>
    <lineage>
        <taxon>Eukaryota</taxon>
        <taxon>Viridiplantae</taxon>
        <taxon>Streptophyta</taxon>
        <taxon>Embryophyta</taxon>
        <taxon>Tracheophyta</taxon>
        <taxon>Spermatophyta</taxon>
        <taxon>Magnoliopsida</taxon>
        <taxon>Liliopsida</taxon>
        <taxon>Poales</taxon>
        <taxon>Poaceae</taxon>
        <taxon>BOP clade</taxon>
        <taxon>Oryzoideae</taxon>
        <taxon>Oryzeae</taxon>
        <taxon>Oryzinae</taxon>
        <taxon>Oryza</taxon>
        <taxon>Oryza meyeriana</taxon>
    </lineage>
</organism>
<name>A0A6G1C2C3_9ORYZ</name>
<dbReference type="EMBL" id="SPHZ02000011">
    <property type="protein sequence ID" value="KAF0894276.1"/>
    <property type="molecule type" value="Genomic_DNA"/>
</dbReference>
<protein>
    <submittedName>
        <fullName evidence="2">Uncharacterized protein</fullName>
    </submittedName>
</protein>
<accession>A0A6G1C2C3</accession>
<evidence type="ECO:0000256" key="1">
    <source>
        <dbReference type="SAM" id="MobiDB-lite"/>
    </source>
</evidence>
<reference evidence="2 3" key="1">
    <citation type="submission" date="2019-11" db="EMBL/GenBank/DDBJ databases">
        <title>Whole genome sequence of Oryza granulata.</title>
        <authorList>
            <person name="Li W."/>
        </authorList>
    </citation>
    <scope>NUCLEOTIDE SEQUENCE [LARGE SCALE GENOMIC DNA]</scope>
    <source>
        <strain evidence="3">cv. Menghai</strain>
        <tissue evidence="2">Leaf</tissue>
    </source>
</reference>
<feature type="compositionally biased region" description="Basic residues" evidence="1">
    <location>
        <begin position="55"/>
        <end position="67"/>
    </location>
</feature>
<dbReference type="AlphaFoldDB" id="A0A6G1C2C3"/>